<dbReference type="Proteomes" id="UP000676169">
    <property type="component" value="Chromosome"/>
</dbReference>
<evidence type="ECO:0000313" key="3">
    <source>
        <dbReference type="Proteomes" id="UP000676169"/>
    </source>
</evidence>
<reference evidence="2" key="1">
    <citation type="submission" date="2021-04" db="EMBL/GenBank/DDBJ databases">
        <title>Luteolibacter sp. 32A isolated from the skin of an Anderson's salamander (Ambystoma andersonii).</title>
        <authorList>
            <person name="Spergser J."/>
            <person name="Busse H.-J."/>
        </authorList>
    </citation>
    <scope>NUCLEOTIDE SEQUENCE</scope>
    <source>
        <strain evidence="2">32A</strain>
    </source>
</reference>
<gene>
    <name evidence="2" type="ORF">KBB96_17780</name>
</gene>
<dbReference type="RefSeq" id="WP_211630837.1">
    <property type="nucleotide sequence ID" value="NZ_CP073100.1"/>
</dbReference>
<dbReference type="KEGG" id="lamb:KBB96_17780"/>
<organism evidence="2 3">
    <name type="scientific">Luteolibacter ambystomatis</name>
    <dbReference type="NCBI Taxonomy" id="2824561"/>
    <lineage>
        <taxon>Bacteria</taxon>
        <taxon>Pseudomonadati</taxon>
        <taxon>Verrucomicrobiota</taxon>
        <taxon>Verrucomicrobiia</taxon>
        <taxon>Verrucomicrobiales</taxon>
        <taxon>Verrucomicrobiaceae</taxon>
        <taxon>Luteolibacter</taxon>
    </lineage>
</organism>
<dbReference type="EMBL" id="CP073100">
    <property type="protein sequence ID" value="QUE50697.1"/>
    <property type="molecule type" value="Genomic_DNA"/>
</dbReference>
<name>A0A975G7E7_9BACT</name>
<feature type="signal peptide" evidence="1">
    <location>
        <begin position="1"/>
        <end position="25"/>
    </location>
</feature>
<protein>
    <submittedName>
        <fullName evidence="2">Uncharacterized protein</fullName>
    </submittedName>
</protein>
<evidence type="ECO:0000313" key="2">
    <source>
        <dbReference type="EMBL" id="QUE50697.1"/>
    </source>
</evidence>
<accession>A0A975G7E7</accession>
<dbReference type="AlphaFoldDB" id="A0A975G7E7"/>
<evidence type="ECO:0000256" key="1">
    <source>
        <dbReference type="SAM" id="SignalP"/>
    </source>
</evidence>
<keyword evidence="1" id="KW-0732">Signal</keyword>
<proteinExistence type="predicted"/>
<feature type="chain" id="PRO_5037837447" evidence="1">
    <location>
        <begin position="26"/>
        <end position="266"/>
    </location>
</feature>
<sequence length="266" mass="28904">MMRNYRKTIGALAAASALVAGHASAEVEGNIHIGYSSDYIFRGSDQGSGLAEAGIDASTEYLGLKFAGGLWYGSIENSDLFNLGPVGIPDHYSELDVYGSVSKDFGFLTATVGYIWYHYAENNVAIPQGDIKLRDDAQEIYFSVGREIYWGINGSLTYYWDIETDNAGYSELGLDKTFKLHDCVDLVASVKAGYYVEESEWAHVTPSLTLNVKVTDTFTISPYVAYSVELDGLDTVAGNNKLQSIIGTPPGETNHFFGGVKASVSF</sequence>
<keyword evidence="3" id="KW-1185">Reference proteome</keyword>